<proteinExistence type="predicted"/>
<keyword evidence="2" id="KW-0732">Signal</keyword>
<reference evidence="3" key="1">
    <citation type="submission" date="2023-03" db="EMBL/GenBank/DDBJ databases">
        <title>Massive genome expansion in bonnet fungi (Mycena s.s.) driven by repeated elements and novel gene families across ecological guilds.</title>
        <authorList>
            <consortium name="Lawrence Berkeley National Laboratory"/>
            <person name="Harder C.B."/>
            <person name="Miyauchi S."/>
            <person name="Viragh M."/>
            <person name="Kuo A."/>
            <person name="Thoen E."/>
            <person name="Andreopoulos B."/>
            <person name="Lu D."/>
            <person name="Skrede I."/>
            <person name="Drula E."/>
            <person name="Henrissat B."/>
            <person name="Morin E."/>
            <person name="Kohler A."/>
            <person name="Barry K."/>
            <person name="LaButti K."/>
            <person name="Morin E."/>
            <person name="Salamov A."/>
            <person name="Lipzen A."/>
            <person name="Mereny Z."/>
            <person name="Hegedus B."/>
            <person name="Baldrian P."/>
            <person name="Stursova M."/>
            <person name="Weitz H."/>
            <person name="Taylor A."/>
            <person name="Grigoriev I.V."/>
            <person name="Nagy L.G."/>
            <person name="Martin F."/>
            <person name="Kauserud H."/>
        </authorList>
    </citation>
    <scope>NUCLEOTIDE SEQUENCE</scope>
    <source>
        <strain evidence="3">9284</strain>
    </source>
</reference>
<feature type="signal peptide" evidence="2">
    <location>
        <begin position="1"/>
        <end position="16"/>
    </location>
</feature>
<evidence type="ECO:0000256" key="1">
    <source>
        <dbReference type="SAM" id="MobiDB-lite"/>
    </source>
</evidence>
<evidence type="ECO:0000313" key="4">
    <source>
        <dbReference type="Proteomes" id="UP001221142"/>
    </source>
</evidence>
<comment type="caution">
    <text evidence="3">The sequence shown here is derived from an EMBL/GenBank/DDBJ whole genome shotgun (WGS) entry which is preliminary data.</text>
</comment>
<dbReference type="AlphaFoldDB" id="A0AAD7BS56"/>
<evidence type="ECO:0000313" key="3">
    <source>
        <dbReference type="EMBL" id="KAJ7629012.1"/>
    </source>
</evidence>
<gene>
    <name evidence="3" type="ORF">FB45DRAFT_919769</name>
</gene>
<protein>
    <recommendedName>
        <fullName evidence="5">GPI anchored cell wall protein</fullName>
    </recommendedName>
</protein>
<feature type="region of interest" description="Disordered" evidence="1">
    <location>
        <begin position="158"/>
        <end position="177"/>
    </location>
</feature>
<name>A0AAD7BS56_9AGAR</name>
<evidence type="ECO:0008006" key="5">
    <source>
        <dbReference type="Google" id="ProtNLM"/>
    </source>
</evidence>
<accession>A0AAD7BS56</accession>
<dbReference type="EMBL" id="JARKIF010000010">
    <property type="protein sequence ID" value="KAJ7629012.1"/>
    <property type="molecule type" value="Genomic_DNA"/>
</dbReference>
<sequence>MAFTFVRILTLGAALAGRFAASSPLPAVITLPDPFGQNTITESASIAGVDAQGHTTYIITQGGLTETLVQGSDFASFTLVEPQATTTAVVGGACSLGLPGGEAACQFAQGSESFGTTYIPSGFWFLDVGDATVAAPAPGATPSSGGASGAQLQASGSAFSVPGSSIPGPATTSKTSSATSMHSRIVSMAGVKMSGIAAFLGFVVACQLV</sequence>
<dbReference type="Proteomes" id="UP001221142">
    <property type="component" value="Unassembled WGS sequence"/>
</dbReference>
<organism evidence="3 4">
    <name type="scientific">Roridomyces roridus</name>
    <dbReference type="NCBI Taxonomy" id="1738132"/>
    <lineage>
        <taxon>Eukaryota</taxon>
        <taxon>Fungi</taxon>
        <taxon>Dikarya</taxon>
        <taxon>Basidiomycota</taxon>
        <taxon>Agaricomycotina</taxon>
        <taxon>Agaricomycetes</taxon>
        <taxon>Agaricomycetidae</taxon>
        <taxon>Agaricales</taxon>
        <taxon>Marasmiineae</taxon>
        <taxon>Mycenaceae</taxon>
        <taxon>Roridomyces</taxon>
    </lineage>
</organism>
<feature type="chain" id="PRO_5041919829" description="GPI anchored cell wall protein" evidence="2">
    <location>
        <begin position="17"/>
        <end position="209"/>
    </location>
</feature>
<evidence type="ECO:0000256" key="2">
    <source>
        <dbReference type="SAM" id="SignalP"/>
    </source>
</evidence>
<keyword evidence="4" id="KW-1185">Reference proteome</keyword>